<feature type="chain" id="PRO_5039077932" description="Fe/B12 periplasmic-binding domain-containing protein" evidence="5">
    <location>
        <begin position="27"/>
        <end position="332"/>
    </location>
</feature>
<dbReference type="PANTHER" id="PTHR30532">
    <property type="entry name" value="IRON III DICITRATE-BINDING PERIPLASMIC PROTEIN"/>
    <property type="match status" value="1"/>
</dbReference>
<dbReference type="InterPro" id="IPR006311">
    <property type="entry name" value="TAT_signal"/>
</dbReference>
<dbReference type="CDD" id="cd01146">
    <property type="entry name" value="FhuD"/>
    <property type="match status" value="1"/>
</dbReference>
<dbReference type="Gene3D" id="3.40.50.1980">
    <property type="entry name" value="Nitrogenase molybdenum iron protein domain"/>
    <property type="match status" value="2"/>
</dbReference>
<dbReference type="InterPro" id="IPR002491">
    <property type="entry name" value="ABC_transptr_periplasmic_BD"/>
</dbReference>
<evidence type="ECO:0000256" key="3">
    <source>
        <dbReference type="ARBA" id="ARBA00022448"/>
    </source>
</evidence>
<dbReference type="Pfam" id="PF01497">
    <property type="entry name" value="Peripla_BP_2"/>
    <property type="match status" value="1"/>
</dbReference>
<evidence type="ECO:0000256" key="4">
    <source>
        <dbReference type="ARBA" id="ARBA00022729"/>
    </source>
</evidence>
<evidence type="ECO:0000313" key="7">
    <source>
        <dbReference type="EMBL" id="ASU84765.1"/>
    </source>
</evidence>
<dbReference type="InterPro" id="IPR051313">
    <property type="entry name" value="Bact_iron-sidero_bind"/>
</dbReference>
<reference evidence="7 8" key="1">
    <citation type="submission" date="2017-08" db="EMBL/GenBank/DDBJ databases">
        <title>The complete genome sequence of Nocardiopsis gilva YIM 90087.</title>
        <authorList>
            <person name="Yin M."/>
            <person name="Tang S."/>
        </authorList>
    </citation>
    <scope>NUCLEOTIDE SEQUENCE [LARGE SCALE GENOMIC DNA]</scope>
    <source>
        <strain evidence="7 8">YIM 90087</strain>
    </source>
</reference>
<comment type="similarity">
    <text evidence="2">Belongs to the bacterial solute-binding protein 8 family.</text>
</comment>
<dbReference type="PROSITE" id="PS51257">
    <property type="entry name" value="PROKAR_LIPOPROTEIN"/>
    <property type="match status" value="1"/>
</dbReference>
<keyword evidence="8" id="KW-1185">Reference proteome</keyword>
<proteinExistence type="inferred from homology"/>
<name>A0A223S9F9_9ACTN</name>
<sequence length="332" mass="35590">MTIPTRLRASARGLLAASAAAVLSLAAACGPAEENAGSDDAASAGYPATVEHHRGETEITSQPKTVVALDPSFVEAAVALEMDVVGRVVYADPSEKLPEYLGEEGEKYAGDAEVLGTLQEPDLAKIAELQPDLIVSADIRHADLYDRLSKIAPTVFSETTGATWKDNVLLLGDAVGKRDLADEKIGDYEKRAKALGKAIEKKYDGDVPTMSLTRFVGEPTVRLYSTASFPGIVQNDVGLPRPKGAPNTEDEISVDLSQEEILDLDADRIFVSTWQGDEEAGKKAEVFQGNPLWDKLKGEKHNVDDDVWYTSVSLQGAEGILDDLSEVYGVDA</sequence>
<keyword evidence="4 5" id="KW-0732">Signal</keyword>
<dbReference type="OrthoDB" id="9793175at2"/>
<dbReference type="PROSITE" id="PS51318">
    <property type="entry name" value="TAT"/>
    <property type="match status" value="1"/>
</dbReference>
<dbReference type="Proteomes" id="UP000215005">
    <property type="component" value="Chromosome"/>
</dbReference>
<dbReference type="KEGG" id="ngv:CDO52_19910"/>
<dbReference type="GO" id="GO:0030288">
    <property type="term" value="C:outer membrane-bounded periplasmic space"/>
    <property type="evidence" value="ECO:0007669"/>
    <property type="project" value="TreeGrafter"/>
</dbReference>
<dbReference type="SUPFAM" id="SSF53807">
    <property type="entry name" value="Helical backbone' metal receptor"/>
    <property type="match status" value="1"/>
</dbReference>
<accession>A0A223S9F9</accession>
<evidence type="ECO:0000256" key="5">
    <source>
        <dbReference type="SAM" id="SignalP"/>
    </source>
</evidence>
<comment type="subcellular location">
    <subcellularLocation>
        <location evidence="1">Cell envelope</location>
    </subcellularLocation>
</comment>
<dbReference type="AlphaFoldDB" id="A0A223S9F9"/>
<dbReference type="GO" id="GO:1901678">
    <property type="term" value="P:iron coordination entity transport"/>
    <property type="evidence" value="ECO:0007669"/>
    <property type="project" value="UniProtKB-ARBA"/>
</dbReference>
<evidence type="ECO:0000259" key="6">
    <source>
        <dbReference type="PROSITE" id="PS50983"/>
    </source>
</evidence>
<organism evidence="7 8">
    <name type="scientific">Nocardiopsis gilva YIM 90087</name>
    <dbReference type="NCBI Taxonomy" id="1235441"/>
    <lineage>
        <taxon>Bacteria</taxon>
        <taxon>Bacillati</taxon>
        <taxon>Actinomycetota</taxon>
        <taxon>Actinomycetes</taxon>
        <taxon>Streptosporangiales</taxon>
        <taxon>Nocardiopsidaceae</taxon>
        <taxon>Nocardiopsis</taxon>
    </lineage>
</organism>
<gene>
    <name evidence="7" type="ORF">CDO52_19910</name>
</gene>
<evidence type="ECO:0000313" key="8">
    <source>
        <dbReference type="Proteomes" id="UP000215005"/>
    </source>
</evidence>
<keyword evidence="3" id="KW-0813">Transport</keyword>
<dbReference type="EMBL" id="CP022753">
    <property type="protein sequence ID" value="ASU84765.1"/>
    <property type="molecule type" value="Genomic_DNA"/>
</dbReference>
<dbReference type="PANTHER" id="PTHR30532:SF1">
    <property type="entry name" value="IRON(3+)-HYDROXAMATE-BINDING PROTEIN FHUD"/>
    <property type="match status" value="1"/>
</dbReference>
<dbReference type="RefSeq" id="WP_017619308.1">
    <property type="nucleotide sequence ID" value="NZ_ANBG01000235.1"/>
</dbReference>
<evidence type="ECO:0000256" key="2">
    <source>
        <dbReference type="ARBA" id="ARBA00008814"/>
    </source>
</evidence>
<feature type="domain" description="Fe/B12 periplasmic-binding" evidence="6">
    <location>
        <begin position="65"/>
        <end position="332"/>
    </location>
</feature>
<evidence type="ECO:0000256" key="1">
    <source>
        <dbReference type="ARBA" id="ARBA00004196"/>
    </source>
</evidence>
<protein>
    <recommendedName>
        <fullName evidence="6">Fe/B12 periplasmic-binding domain-containing protein</fullName>
    </recommendedName>
</protein>
<dbReference type="PROSITE" id="PS50983">
    <property type="entry name" value="FE_B12_PBP"/>
    <property type="match status" value="1"/>
</dbReference>
<feature type="signal peptide" evidence="5">
    <location>
        <begin position="1"/>
        <end position="26"/>
    </location>
</feature>